<proteinExistence type="predicted"/>
<organism evidence="1 2">
    <name type="scientific">Phytoactinopolyspora mesophila</name>
    <dbReference type="NCBI Taxonomy" id="2650750"/>
    <lineage>
        <taxon>Bacteria</taxon>
        <taxon>Bacillati</taxon>
        <taxon>Actinomycetota</taxon>
        <taxon>Actinomycetes</taxon>
        <taxon>Jiangellales</taxon>
        <taxon>Jiangellaceae</taxon>
        <taxon>Phytoactinopolyspora</taxon>
    </lineage>
</organism>
<evidence type="ECO:0000313" key="1">
    <source>
        <dbReference type="EMBL" id="NDL58185.1"/>
    </source>
</evidence>
<dbReference type="AlphaFoldDB" id="A0A7K3M4K8"/>
<reference evidence="1 2" key="1">
    <citation type="submission" date="2019-11" db="EMBL/GenBank/DDBJ databases">
        <authorList>
            <person name="Li X.-J."/>
            <person name="Feng X.-M."/>
        </authorList>
    </citation>
    <scope>NUCLEOTIDE SEQUENCE [LARGE SCALE GENOMIC DNA]</scope>
    <source>
        <strain evidence="1 2">XMNu-373</strain>
    </source>
</reference>
<sequence length="161" mass="17991">MTNGEMTAAPPERKTLPRWAKGWRIALAGLGMVALLHGTLRDSDDYFPFGSMAQYATAHNLNGQTRSTYIEAETEAGGELVRVPLNATGTGIGRAEVEGQLGRFIEDPSLMQVIADAFRQIHPDRDQYTYMYLMRDVYQLHDGYVVGDPETVLLAEWEVIR</sequence>
<accession>A0A7K3M4K8</accession>
<comment type="caution">
    <text evidence="1">The sequence shown here is derived from an EMBL/GenBank/DDBJ whole genome shotgun (WGS) entry which is preliminary data.</text>
</comment>
<gene>
    <name evidence="1" type="ORF">F7O44_13995</name>
</gene>
<dbReference type="RefSeq" id="WP_162450862.1">
    <property type="nucleotide sequence ID" value="NZ_WLZY01000004.1"/>
</dbReference>
<dbReference type="Proteomes" id="UP000460435">
    <property type="component" value="Unassembled WGS sequence"/>
</dbReference>
<name>A0A7K3M4K8_9ACTN</name>
<protein>
    <submittedName>
        <fullName evidence="1">Uncharacterized protein</fullName>
    </submittedName>
</protein>
<keyword evidence="2" id="KW-1185">Reference proteome</keyword>
<dbReference type="EMBL" id="WLZY01000004">
    <property type="protein sequence ID" value="NDL58185.1"/>
    <property type="molecule type" value="Genomic_DNA"/>
</dbReference>
<evidence type="ECO:0000313" key="2">
    <source>
        <dbReference type="Proteomes" id="UP000460435"/>
    </source>
</evidence>